<dbReference type="CDD" id="cd07185">
    <property type="entry name" value="OmpA_C-like"/>
    <property type="match status" value="1"/>
</dbReference>
<organism evidence="6 7">
    <name type="scientific">Aquimarina addita</name>
    <dbReference type="NCBI Taxonomy" id="870485"/>
    <lineage>
        <taxon>Bacteria</taxon>
        <taxon>Pseudomonadati</taxon>
        <taxon>Bacteroidota</taxon>
        <taxon>Flavobacteriia</taxon>
        <taxon>Flavobacteriales</taxon>
        <taxon>Flavobacteriaceae</taxon>
        <taxon>Aquimarina</taxon>
    </lineage>
</organism>
<dbReference type="InterPro" id="IPR011042">
    <property type="entry name" value="6-blade_b-propeller_TolB-like"/>
</dbReference>
<protein>
    <submittedName>
        <fullName evidence="6">OmpA family protein</fullName>
    </submittedName>
</protein>
<dbReference type="SUPFAM" id="SSF48452">
    <property type="entry name" value="TPR-like"/>
    <property type="match status" value="1"/>
</dbReference>
<dbReference type="InterPro" id="IPR008969">
    <property type="entry name" value="CarboxyPept-like_regulatory"/>
</dbReference>
<dbReference type="Proteomes" id="UP001500459">
    <property type="component" value="Unassembled WGS sequence"/>
</dbReference>
<accession>A0ABP7XF20</accession>
<dbReference type="SUPFAM" id="SSF82171">
    <property type="entry name" value="DPP6 N-terminal domain-like"/>
    <property type="match status" value="1"/>
</dbReference>
<comment type="caution">
    <text evidence="6">The sequence shown here is derived from an EMBL/GenBank/DDBJ whole genome shotgun (WGS) entry which is preliminary data.</text>
</comment>
<gene>
    <name evidence="6" type="ORF">GCM10022393_13580</name>
</gene>
<dbReference type="PANTHER" id="PTHR30329">
    <property type="entry name" value="STATOR ELEMENT OF FLAGELLAR MOTOR COMPLEX"/>
    <property type="match status" value="1"/>
</dbReference>
<dbReference type="InterPro" id="IPR011990">
    <property type="entry name" value="TPR-like_helical_dom_sf"/>
</dbReference>
<comment type="subcellular location">
    <subcellularLocation>
        <location evidence="1">Cell outer membrane</location>
    </subcellularLocation>
</comment>
<dbReference type="Pfam" id="PF13620">
    <property type="entry name" value="CarboxypepD_reg"/>
    <property type="match status" value="1"/>
</dbReference>
<dbReference type="InterPro" id="IPR011659">
    <property type="entry name" value="WD40"/>
</dbReference>
<dbReference type="InterPro" id="IPR006665">
    <property type="entry name" value="OmpA-like"/>
</dbReference>
<dbReference type="Gene3D" id="2.120.10.30">
    <property type="entry name" value="TolB, C-terminal domain"/>
    <property type="match status" value="1"/>
</dbReference>
<dbReference type="EMBL" id="BAABCW010000004">
    <property type="protein sequence ID" value="GAA4114249.1"/>
    <property type="molecule type" value="Genomic_DNA"/>
</dbReference>
<dbReference type="Pfam" id="PF00691">
    <property type="entry name" value="OmpA"/>
    <property type="match status" value="1"/>
</dbReference>
<dbReference type="Pfam" id="PF07676">
    <property type="entry name" value="PD40"/>
    <property type="match status" value="2"/>
</dbReference>
<keyword evidence="7" id="KW-1185">Reference proteome</keyword>
<dbReference type="Gene3D" id="2.60.40.1120">
    <property type="entry name" value="Carboxypeptidase-like, regulatory domain"/>
    <property type="match status" value="1"/>
</dbReference>
<reference evidence="7" key="1">
    <citation type="journal article" date="2019" name="Int. J. Syst. Evol. Microbiol.">
        <title>The Global Catalogue of Microorganisms (GCM) 10K type strain sequencing project: providing services to taxonomists for standard genome sequencing and annotation.</title>
        <authorList>
            <consortium name="The Broad Institute Genomics Platform"/>
            <consortium name="The Broad Institute Genome Sequencing Center for Infectious Disease"/>
            <person name="Wu L."/>
            <person name="Ma J."/>
        </authorList>
    </citation>
    <scope>NUCLEOTIDE SEQUENCE [LARGE SCALE GENOMIC DNA]</scope>
    <source>
        <strain evidence="7">JCM 17106</strain>
    </source>
</reference>
<dbReference type="Gene3D" id="1.25.40.10">
    <property type="entry name" value="Tetratricopeptide repeat domain"/>
    <property type="match status" value="1"/>
</dbReference>
<evidence type="ECO:0000256" key="1">
    <source>
        <dbReference type="ARBA" id="ARBA00004442"/>
    </source>
</evidence>
<dbReference type="PROSITE" id="PS51123">
    <property type="entry name" value="OMPA_2"/>
    <property type="match status" value="1"/>
</dbReference>
<evidence type="ECO:0000256" key="4">
    <source>
        <dbReference type="PROSITE-ProRule" id="PRU00473"/>
    </source>
</evidence>
<proteinExistence type="predicted"/>
<dbReference type="SUPFAM" id="SSF49464">
    <property type="entry name" value="Carboxypeptidase regulatory domain-like"/>
    <property type="match status" value="1"/>
</dbReference>
<sequence>MFSQKRDLKKASMNYEQYEFAEAINLYESAASKGIASLELYKKLGDCYYFNSNLKDAAKWYEKMINTGDPLPSEYYIRAVQSLKHLEKYEEAHKLMNQLITFDSENPSAKRFLNNPLYLEKIARQSGRYIITNLTSNSTNQDFAPSFYNDQLVFSSSRVHNDASIETSTWANKPYLKMYGGFIENTGQILHPLEFAEELDLKFHESTSCFTNSGSTIYFTINNNQNTISPLDSLRLRRLKIVKADLNERGEWDYIEELSFNDDLYSTAHPTLSNDNKKLYFVSDMPGGYGKSDIYVVDILEDNNFSKPRNMGPEINTEGRDTFPFVSEDDMLYFASDGHLGLGGFDIFVTSLGTNNKKVYNLGEPINSTSDDITFIINDRTRKGYFSSNRPGGKGDDDIYMFEETTPILTDCKGSIKGTVRDEYSRDIISDATIQIKTKNGAVINTGTSDALGNFTIPVDCIDVDYNIFINKEGFAPVSKKIKTTSQDPSLVLSIYLINVTPPSKGIDLVKLLKLNSIYFKPNKFDISKQAIVELDRVVHYLKSNPLIEIEVRSHTDSKGSDHYNLILSQKRALASATYIMEKGIEPERVKSKGYGETLLKNKCANGVPCTKEQHRKNRRSEFIVIQN</sequence>
<evidence type="ECO:0000313" key="7">
    <source>
        <dbReference type="Proteomes" id="UP001500459"/>
    </source>
</evidence>
<dbReference type="Gene3D" id="3.30.1330.60">
    <property type="entry name" value="OmpA-like domain"/>
    <property type="match status" value="1"/>
</dbReference>
<dbReference type="InterPro" id="IPR006664">
    <property type="entry name" value="OMP_bac"/>
</dbReference>
<feature type="domain" description="OmpA-like" evidence="5">
    <location>
        <begin position="507"/>
        <end position="628"/>
    </location>
</feature>
<evidence type="ECO:0000256" key="3">
    <source>
        <dbReference type="ARBA" id="ARBA00023237"/>
    </source>
</evidence>
<dbReference type="InterPro" id="IPR036737">
    <property type="entry name" value="OmpA-like_sf"/>
</dbReference>
<keyword evidence="2 4" id="KW-0472">Membrane</keyword>
<name>A0ABP7XF20_9FLAO</name>
<dbReference type="PRINTS" id="PR01021">
    <property type="entry name" value="OMPADOMAIN"/>
</dbReference>
<evidence type="ECO:0000259" key="5">
    <source>
        <dbReference type="PROSITE" id="PS51123"/>
    </source>
</evidence>
<evidence type="ECO:0000256" key="2">
    <source>
        <dbReference type="ARBA" id="ARBA00023136"/>
    </source>
</evidence>
<dbReference type="SUPFAM" id="SSF103088">
    <property type="entry name" value="OmpA-like"/>
    <property type="match status" value="1"/>
</dbReference>
<dbReference type="PANTHER" id="PTHR30329:SF21">
    <property type="entry name" value="LIPOPROTEIN YIAD-RELATED"/>
    <property type="match status" value="1"/>
</dbReference>
<dbReference type="InterPro" id="IPR050330">
    <property type="entry name" value="Bact_OuterMem_StrucFunc"/>
</dbReference>
<evidence type="ECO:0000313" key="6">
    <source>
        <dbReference type="EMBL" id="GAA4114249.1"/>
    </source>
</evidence>
<keyword evidence="3" id="KW-0998">Cell outer membrane</keyword>